<proteinExistence type="predicted"/>
<dbReference type="KEGG" id="dosa:Os06g0731100"/>
<evidence type="ECO:0000313" key="3">
    <source>
        <dbReference type="Proteomes" id="UP000000763"/>
    </source>
</evidence>
<dbReference type="InterPro" id="IPR056511">
    <property type="entry name" value="IDM1_C"/>
</dbReference>
<sequence length="78" mass="8830">TEQGYFQALFGCIERLLASLKVKHFVLPAADEAESIWTQRFGFVKITQDELREYLKGGRTTVFQGTSTLHKLVPKLDG</sequence>
<dbReference type="SMR" id="Q0D998"/>
<dbReference type="Proteomes" id="UP000000763">
    <property type="component" value="Chromosome 6"/>
</dbReference>
<organism evidence="2 3">
    <name type="scientific">Oryza sativa subsp. japonica</name>
    <name type="common">Rice</name>
    <dbReference type="NCBI Taxonomy" id="39947"/>
    <lineage>
        <taxon>Eukaryota</taxon>
        <taxon>Viridiplantae</taxon>
        <taxon>Streptophyta</taxon>
        <taxon>Embryophyta</taxon>
        <taxon>Tracheophyta</taxon>
        <taxon>Spermatophyta</taxon>
        <taxon>Magnoliopsida</taxon>
        <taxon>Liliopsida</taxon>
        <taxon>Poales</taxon>
        <taxon>Poaceae</taxon>
        <taxon>BOP clade</taxon>
        <taxon>Oryzoideae</taxon>
        <taxon>Oryzeae</taxon>
        <taxon>Oryzinae</taxon>
        <taxon>Oryza</taxon>
        <taxon>Oryza sativa</taxon>
    </lineage>
</organism>
<name>Q0D998_ORYSJ</name>
<feature type="domain" description="Increased DNA methylation 1 C-terminal" evidence="1">
    <location>
        <begin position="2"/>
        <end position="71"/>
    </location>
</feature>
<evidence type="ECO:0000313" key="2">
    <source>
        <dbReference type="EMBL" id="BAF20575.2"/>
    </source>
</evidence>
<reference evidence="2 3" key="1">
    <citation type="journal article" date="2005" name="Nature">
        <title>The map-based sequence of the rice genome.</title>
        <authorList>
            <consortium name="International rice genome sequencing project (IRGSP)"/>
            <person name="Matsumoto T."/>
            <person name="Wu J."/>
            <person name="Kanamori H."/>
            <person name="Katayose Y."/>
            <person name="Fujisawa M."/>
            <person name="Namiki N."/>
            <person name="Mizuno H."/>
            <person name="Yamamoto K."/>
            <person name="Antonio B.A."/>
            <person name="Baba T."/>
            <person name="Sakata K."/>
            <person name="Nagamura Y."/>
            <person name="Aoki H."/>
            <person name="Arikawa K."/>
            <person name="Arita K."/>
            <person name="Bito T."/>
            <person name="Chiden Y."/>
            <person name="Fujitsuka N."/>
            <person name="Fukunaka R."/>
            <person name="Hamada M."/>
            <person name="Harada C."/>
            <person name="Hayashi A."/>
            <person name="Hijishita S."/>
            <person name="Honda M."/>
            <person name="Hosokawa S."/>
            <person name="Ichikawa Y."/>
            <person name="Idonuma A."/>
            <person name="Iijima M."/>
            <person name="Ikeda M."/>
            <person name="Ikeno M."/>
            <person name="Ito K."/>
            <person name="Ito S."/>
            <person name="Ito T."/>
            <person name="Ito Y."/>
            <person name="Ito Y."/>
            <person name="Iwabuchi A."/>
            <person name="Kamiya K."/>
            <person name="Karasawa W."/>
            <person name="Kurita K."/>
            <person name="Katagiri S."/>
            <person name="Kikuta A."/>
            <person name="Kobayashi H."/>
            <person name="Kobayashi N."/>
            <person name="Machita K."/>
            <person name="Maehara T."/>
            <person name="Masukawa M."/>
            <person name="Mizubayashi T."/>
            <person name="Mukai Y."/>
            <person name="Nagasaki H."/>
            <person name="Nagata Y."/>
            <person name="Naito S."/>
            <person name="Nakashima M."/>
            <person name="Nakama Y."/>
            <person name="Nakamichi Y."/>
            <person name="Nakamura M."/>
            <person name="Meguro A."/>
            <person name="Negishi M."/>
            <person name="Ohta I."/>
            <person name="Ohta T."/>
            <person name="Okamoto M."/>
            <person name="Ono N."/>
            <person name="Saji S."/>
            <person name="Sakaguchi M."/>
            <person name="Sakai K."/>
            <person name="Shibata M."/>
            <person name="Shimokawa T."/>
            <person name="Song J."/>
            <person name="Takazaki Y."/>
            <person name="Terasawa K."/>
            <person name="Tsugane M."/>
            <person name="Tsuji K."/>
            <person name="Ueda S."/>
            <person name="Waki K."/>
            <person name="Yamagata H."/>
            <person name="Yamamoto M."/>
            <person name="Yamamoto S."/>
            <person name="Yamane H."/>
            <person name="Yoshiki S."/>
            <person name="Yoshihara R."/>
            <person name="Yukawa K."/>
            <person name="Zhong H."/>
            <person name="Yano M."/>
            <person name="Yuan Q."/>
            <person name="Ouyang S."/>
            <person name="Liu J."/>
            <person name="Jones K.M."/>
            <person name="Gansberger K."/>
            <person name="Moffat K."/>
            <person name="Hill J."/>
            <person name="Bera J."/>
            <person name="Fadrosh D."/>
            <person name="Jin S."/>
            <person name="Johri S."/>
            <person name="Kim M."/>
            <person name="Overton L."/>
            <person name="Reardon M."/>
            <person name="Tsitrin T."/>
            <person name="Vuong H."/>
            <person name="Weaver B."/>
            <person name="Ciecko A."/>
            <person name="Tallon L."/>
            <person name="Jackson J."/>
            <person name="Pai G."/>
            <person name="Aken S.V."/>
            <person name="Utterback T."/>
            <person name="Reidmuller S."/>
            <person name="Feldblyum T."/>
            <person name="Hsiao J."/>
            <person name="Zismann V."/>
            <person name="Iobst S."/>
            <person name="de Vazeille A.R."/>
            <person name="Buell C.R."/>
            <person name="Ying K."/>
            <person name="Li Y."/>
            <person name="Lu T."/>
            <person name="Huang Y."/>
            <person name="Zhao Q."/>
            <person name="Feng Q."/>
            <person name="Zhang L."/>
            <person name="Zhu J."/>
            <person name="Weng Q."/>
            <person name="Mu J."/>
            <person name="Lu Y."/>
            <person name="Fan D."/>
            <person name="Liu Y."/>
            <person name="Guan J."/>
            <person name="Zhang Y."/>
            <person name="Yu S."/>
            <person name="Liu X."/>
            <person name="Zhang Y."/>
            <person name="Hong G."/>
            <person name="Han B."/>
            <person name="Choisne N."/>
            <person name="Demange N."/>
            <person name="Orjeda G."/>
            <person name="Samain S."/>
            <person name="Cattolico L."/>
            <person name="Pelletier E."/>
            <person name="Couloux A."/>
            <person name="Segurens B."/>
            <person name="Wincker P."/>
            <person name="D'Hont A."/>
            <person name="Scarpelli C."/>
            <person name="Weissenbach J."/>
            <person name="Salanoubat M."/>
            <person name="Quetier F."/>
            <person name="Yu Y."/>
            <person name="Kim H.R."/>
            <person name="Rambo T."/>
            <person name="Currie J."/>
            <person name="Collura K."/>
            <person name="Luo M."/>
            <person name="Yang T."/>
            <person name="Ammiraju J.S.S."/>
            <person name="Engler F."/>
            <person name="Soderlund C."/>
            <person name="Wing R.A."/>
            <person name="Palmer L.E."/>
            <person name="de la Bastide M."/>
            <person name="Spiegel L."/>
            <person name="Nascimento L."/>
            <person name="Zutavern T."/>
            <person name="O'Shaughnessy A."/>
            <person name="Dike S."/>
            <person name="Dedhia N."/>
            <person name="Preston R."/>
            <person name="Balija V."/>
            <person name="McCombie W.R."/>
            <person name="Chow T."/>
            <person name="Chen H."/>
            <person name="Chung M."/>
            <person name="Chen C."/>
            <person name="Shaw J."/>
            <person name="Wu H."/>
            <person name="Hsiao K."/>
            <person name="Chao Y."/>
            <person name="Chu M."/>
            <person name="Cheng C."/>
            <person name="Hour A."/>
            <person name="Lee P."/>
            <person name="Lin S."/>
            <person name="Lin Y."/>
            <person name="Liou J."/>
            <person name="Liu S."/>
            <person name="Hsing Y."/>
            <person name="Raghuvanshi S."/>
            <person name="Mohanty A."/>
            <person name="Bharti A.K."/>
            <person name="Gaur A."/>
            <person name="Gupta V."/>
            <person name="Kumar D."/>
            <person name="Ravi V."/>
            <person name="Vij S."/>
            <person name="Kapur A."/>
            <person name="Khurana P."/>
            <person name="Khurana P."/>
            <person name="Khurana J.P."/>
            <person name="Tyagi A.K."/>
            <person name="Gaikwad K."/>
            <person name="Singh A."/>
            <person name="Dalal V."/>
            <person name="Srivastava S."/>
            <person name="Dixit A."/>
            <person name="Pal A.K."/>
            <person name="Ghazi I.A."/>
            <person name="Yadav M."/>
            <person name="Pandit A."/>
            <person name="Bhargava A."/>
            <person name="Sureshbabu K."/>
            <person name="Batra K."/>
            <person name="Sharma T.R."/>
            <person name="Mohapatra T."/>
            <person name="Singh N.K."/>
            <person name="Messing J."/>
            <person name="Nelson A.B."/>
            <person name="Fuks G."/>
            <person name="Kavchok S."/>
            <person name="Keizer G."/>
            <person name="Linton E."/>
            <person name="Llaca V."/>
            <person name="Song R."/>
            <person name="Tanyolac B."/>
            <person name="Young S."/>
            <person name="Ho-Il K."/>
            <person name="Hahn J.H."/>
            <person name="Sangsakoo G."/>
            <person name="Vanavichit A."/>
            <person name="de Mattos Luiz.A.T."/>
            <person name="Zimmer P.D."/>
            <person name="Malone G."/>
            <person name="Dellagostin O."/>
            <person name="de Oliveira A.C."/>
            <person name="Bevan M."/>
            <person name="Bancroft I."/>
            <person name="Minx P."/>
            <person name="Cordum H."/>
            <person name="Wilson R."/>
            <person name="Cheng Z."/>
            <person name="Jin W."/>
            <person name="Jiang J."/>
            <person name="Leong S.A."/>
            <person name="Iwama H."/>
            <person name="Gojobori T."/>
            <person name="Itoh T."/>
            <person name="Niimura Y."/>
            <person name="Fujii Y."/>
            <person name="Habara T."/>
            <person name="Sakai H."/>
            <person name="Sato Y."/>
            <person name="Wilson G."/>
            <person name="Kumar K."/>
            <person name="McCouch S."/>
            <person name="Juretic N."/>
            <person name="Hoen D."/>
            <person name="Wright S."/>
            <person name="Bruskiewich R."/>
            <person name="Bureau T."/>
            <person name="Miyao A."/>
            <person name="Hirochika H."/>
            <person name="Nishikawa T."/>
            <person name="Kadowaki K."/>
            <person name="Sugiura M."/>
            <person name="Burr B."/>
            <person name="Sasaki T."/>
        </authorList>
    </citation>
    <scope>NUCLEOTIDE SEQUENCE [LARGE SCALE GENOMIC DNA]</scope>
    <source>
        <strain evidence="3">cv. Nipponbare</strain>
    </source>
</reference>
<accession>Q0D998</accession>
<reference evidence="3" key="2">
    <citation type="journal article" date="2008" name="Nucleic Acids Res.">
        <title>The rice annotation project database (RAP-DB): 2008 update.</title>
        <authorList>
            <consortium name="The rice annotation project (RAP)"/>
        </authorList>
    </citation>
    <scope>GENOME REANNOTATION</scope>
    <source>
        <strain evidence="3">cv. Nipponbare</strain>
    </source>
</reference>
<dbReference type="AlphaFoldDB" id="Q0D998"/>
<evidence type="ECO:0000259" key="1">
    <source>
        <dbReference type="Pfam" id="PF23209"/>
    </source>
</evidence>
<gene>
    <name evidence="2" type="ordered locus">Os06g0731100</name>
</gene>
<dbReference type="Pfam" id="PF23209">
    <property type="entry name" value="IDM1_C"/>
    <property type="match status" value="1"/>
</dbReference>
<dbReference type="PANTHER" id="PTHR47025:SF2">
    <property type="entry name" value="AUTOIMMUNE REGULATOR"/>
    <property type="match status" value="1"/>
</dbReference>
<dbReference type="PANTHER" id="PTHR47025">
    <property type="entry name" value="AUTOIMMUNE REGULATOR"/>
    <property type="match status" value="1"/>
</dbReference>
<protein>
    <submittedName>
        <fullName evidence="2">Os06g0731100 protein</fullName>
    </submittedName>
</protein>
<feature type="non-terminal residue" evidence="2">
    <location>
        <position position="1"/>
    </location>
</feature>
<dbReference type="EMBL" id="AP008212">
    <property type="protein sequence ID" value="BAF20575.2"/>
    <property type="molecule type" value="Genomic_DNA"/>
</dbReference>